<dbReference type="InterPro" id="IPR024041">
    <property type="entry name" value="NH4_transpt_AmtB-like_dom"/>
</dbReference>
<feature type="transmembrane region" description="Helical" evidence="8">
    <location>
        <begin position="333"/>
        <end position="356"/>
    </location>
</feature>
<keyword evidence="4 8" id="KW-0812">Transmembrane</keyword>
<keyword evidence="6 8" id="KW-0472">Membrane</keyword>
<evidence type="ECO:0000313" key="12">
    <source>
        <dbReference type="Proteomes" id="UP000655094"/>
    </source>
</evidence>
<dbReference type="AlphaFoldDB" id="A0A919HT18"/>
<comment type="caution">
    <text evidence="11">The sequence shown here is derived from an EMBL/GenBank/DDBJ whole genome shotgun (WGS) entry which is preliminary data.</text>
</comment>
<evidence type="ECO:0000256" key="1">
    <source>
        <dbReference type="ARBA" id="ARBA00004141"/>
    </source>
</evidence>
<keyword evidence="5 8" id="KW-1133">Transmembrane helix</keyword>
<feature type="transmembrane region" description="Helical" evidence="8">
    <location>
        <begin position="27"/>
        <end position="53"/>
    </location>
</feature>
<feature type="signal peptide" evidence="9">
    <location>
        <begin position="1"/>
        <end position="17"/>
    </location>
</feature>
<gene>
    <name evidence="11" type="ORF">KPZU09_34710</name>
</gene>
<dbReference type="Pfam" id="PF00909">
    <property type="entry name" value="Ammonium_transp"/>
    <property type="match status" value="2"/>
</dbReference>
<feature type="chain" id="PRO_5037136197" evidence="9">
    <location>
        <begin position="18"/>
        <end position="422"/>
    </location>
</feature>
<protein>
    <submittedName>
        <fullName evidence="11">Ammonium transporter</fullName>
    </submittedName>
</protein>
<dbReference type="GO" id="GO:0008519">
    <property type="term" value="F:ammonium channel activity"/>
    <property type="evidence" value="ECO:0007669"/>
    <property type="project" value="InterPro"/>
</dbReference>
<evidence type="ECO:0000256" key="4">
    <source>
        <dbReference type="ARBA" id="ARBA00022692"/>
    </source>
</evidence>
<feature type="transmembrane region" description="Helical" evidence="8">
    <location>
        <begin position="368"/>
        <end position="390"/>
    </location>
</feature>
<evidence type="ECO:0000256" key="9">
    <source>
        <dbReference type="SAM" id="SignalP"/>
    </source>
</evidence>
<dbReference type="Proteomes" id="UP000655094">
    <property type="component" value="Unassembled WGS sequence"/>
</dbReference>
<evidence type="ECO:0000256" key="6">
    <source>
        <dbReference type="ARBA" id="ARBA00023136"/>
    </source>
</evidence>
<dbReference type="SUPFAM" id="SSF111352">
    <property type="entry name" value="Ammonium transporter"/>
    <property type="match status" value="2"/>
</dbReference>
<evidence type="ECO:0000256" key="5">
    <source>
        <dbReference type="ARBA" id="ARBA00022989"/>
    </source>
</evidence>
<keyword evidence="7" id="KW-0924">Ammonia transport</keyword>
<name>A0A919HT18_KLEPN</name>
<organism evidence="11 12">
    <name type="scientific">Klebsiella pneumoniae</name>
    <dbReference type="NCBI Taxonomy" id="573"/>
    <lineage>
        <taxon>Bacteria</taxon>
        <taxon>Pseudomonadati</taxon>
        <taxon>Pseudomonadota</taxon>
        <taxon>Gammaproteobacteria</taxon>
        <taxon>Enterobacterales</taxon>
        <taxon>Enterobacteriaceae</taxon>
        <taxon>Klebsiella/Raoultella group</taxon>
        <taxon>Klebsiella</taxon>
        <taxon>Klebsiella pneumoniae complex</taxon>
    </lineage>
</organism>
<feature type="domain" description="Ammonium transporter AmtB-like" evidence="10">
    <location>
        <begin position="312"/>
        <end position="420"/>
    </location>
</feature>
<accession>A0A919HT18</accession>
<keyword evidence="3" id="KW-0813">Transport</keyword>
<dbReference type="PANTHER" id="PTHR43029:SF10">
    <property type="entry name" value="AMMONIUM TRANSPORTER MEP2"/>
    <property type="match status" value="1"/>
</dbReference>
<evidence type="ECO:0000256" key="2">
    <source>
        <dbReference type="ARBA" id="ARBA00005887"/>
    </source>
</evidence>
<evidence type="ECO:0000256" key="8">
    <source>
        <dbReference type="SAM" id="Phobius"/>
    </source>
</evidence>
<evidence type="ECO:0000313" key="11">
    <source>
        <dbReference type="EMBL" id="GHK53735.1"/>
    </source>
</evidence>
<dbReference type="GO" id="GO:0005886">
    <property type="term" value="C:plasma membrane"/>
    <property type="evidence" value="ECO:0007669"/>
    <property type="project" value="TreeGrafter"/>
</dbReference>
<dbReference type="EMBL" id="BNFF01000001">
    <property type="protein sequence ID" value="GHK53735.1"/>
    <property type="molecule type" value="Genomic_DNA"/>
</dbReference>
<dbReference type="PANTHER" id="PTHR43029">
    <property type="entry name" value="AMMONIUM TRANSPORTER MEP2"/>
    <property type="match status" value="1"/>
</dbReference>
<comment type="similarity">
    <text evidence="2">Belongs to the ammonia transporter channel (TC 1.A.11.2) family.</text>
</comment>
<dbReference type="PROSITE" id="PS01219">
    <property type="entry name" value="AMMONIUM_TRANSP"/>
    <property type="match status" value="1"/>
</dbReference>
<reference evidence="11" key="1">
    <citation type="submission" date="2020-10" db="EMBL/GenBank/DDBJ databases">
        <title>Genome Sequence of ESBL Producing Zambian Clinical Strains.</title>
        <authorList>
            <person name="Shawa M."/>
            <person name="Furuta Y."/>
            <person name="Simbotwe M."/>
            <person name="Mulenga E."/>
            <person name="Mubanga M."/>
            <person name="Mulenga G."/>
            <person name="Kaile C."/>
            <person name="Zorigt T."/>
            <person name="Hang'ombe B."/>
            <person name="Higashi H."/>
        </authorList>
    </citation>
    <scope>NUCLEOTIDE SEQUENCE</scope>
    <source>
        <strain evidence="11">Zam_UTH_09</strain>
    </source>
</reference>
<feature type="domain" description="Ammonium transporter AmtB-like" evidence="10">
    <location>
        <begin position="28"/>
        <end position="246"/>
    </location>
</feature>
<comment type="subcellular location">
    <subcellularLocation>
        <location evidence="1">Membrane</location>
        <topology evidence="1">Multi-pass membrane protein</topology>
    </subcellularLocation>
</comment>
<feature type="transmembrane region" description="Helical" evidence="8">
    <location>
        <begin position="112"/>
        <end position="137"/>
    </location>
</feature>
<dbReference type="InterPro" id="IPR029020">
    <property type="entry name" value="Ammonium/urea_transptr"/>
</dbReference>
<feature type="transmembrane region" description="Helical" evidence="8">
    <location>
        <begin position="65"/>
        <end position="92"/>
    </location>
</feature>
<dbReference type="InterPro" id="IPR018047">
    <property type="entry name" value="Ammonium_transpt_CS"/>
</dbReference>
<keyword evidence="9" id="KW-0732">Signal</keyword>
<feature type="transmembrane region" description="Helical" evidence="8">
    <location>
        <begin position="144"/>
        <end position="166"/>
    </location>
</feature>
<evidence type="ECO:0000256" key="3">
    <source>
        <dbReference type="ARBA" id="ARBA00022448"/>
    </source>
</evidence>
<sequence length="422" mass="45452">MRSGLGALALLPGLAMAAPAVADKADNAFMMICTALVLFMTIPGIALFYGGLIRGKNVLSMLTQVIVTFGLVCVLWVIYGYTLAFGTGGSFFGSFDWVMLKNIELKALMGTFYQYIHVAFQGSFACITVGLIVGALAERIRFSAVLIFVVVWMTLSYVPIAHMVWGGGLLATHGALDFAGGTVVHINAAVAGLVGAYMMGKRVGFGKEAFKPHNLPMVFTGTAILYVGWFGFNAGSASAANEIAARRSLTPSWRPLRLSGVDLWRMGSARQTFTAGRLLRGNCRSGWRYAGVWLYRCRRGADRRYRLWLAGIWGVTALKRWLRVDDPCDVFGVHGVCGIVGCILTGIFAATSLGGVGYAEGVTMGHQLLVQLESIAITVVWSGVVAFIGYKVADMTVGLRVPEEQEREGLDVNSHGENAYNA</sequence>
<evidence type="ECO:0000256" key="7">
    <source>
        <dbReference type="ARBA" id="ARBA00023177"/>
    </source>
</evidence>
<dbReference type="Gene3D" id="1.10.3430.10">
    <property type="entry name" value="Ammonium transporter AmtB like domains"/>
    <property type="match status" value="2"/>
</dbReference>
<evidence type="ECO:0000259" key="10">
    <source>
        <dbReference type="Pfam" id="PF00909"/>
    </source>
</evidence>
<dbReference type="InterPro" id="IPR001905">
    <property type="entry name" value="Ammonium_transpt"/>
</dbReference>
<proteinExistence type="inferred from homology"/>